<evidence type="ECO:0000313" key="1">
    <source>
        <dbReference type="EMBL" id="PNF14259.1"/>
    </source>
</evidence>
<dbReference type="AlphaFoldDB" id="A0A2J7PD54"/>
<evidence type="ECO:0008006" key="3">
    <source>
        <dbReference type="Google" id="ProtNLM"/>
    </source>
</evidence>
<organism evidence="1 2">
    <name type="scientific">Cryptotermes secundus</name>
    <dbReference type="NCBI Taxonomy" id="105785"/>
    <lineage>
        <taxon>Eukaryota</taxon>
        <taxon>Metazoa</taxon>
        <taxon>Ecdysozoa</taxon>
        <taxon>Arthropoda</taxon>
        <taxon>Hexapoda</taxon>
        <taxon>Insecta</taxon>
        <taxon>Pterygota</taxon>
        <taxon>Neoptera</taxon>
        <taxon>Polyneoptera</taxon>
        <taxon>Dictyoptera</taxon>
        <taxon>Blattodea</taxon>
        <taxon>Blattoidea</taxon>
        <taxon>Termitoidae</taxon>
        <taxon>Kalotermitidae</taxon>
        <taxon>Cryptotermitinae</taxon>
        <taxon>Cryptotermes</taxon>
    </lineage>
</organism>
<dbReference type="STRING" id="105785.A0A2J7PD54"/>
<reference evidence="1 2" key="1">
    <citation type="submission" date="2017-12" db="EMBL/GenBank/DDBJ databases">
        <title>Hemimetabolous genomes reveal molecular basis of termite eusociality.</title>
        <authorList>
            <person name="Harrison M.C."/>
            <person name="Jongepier E."/>
            <person name="Robertson H.M."/>
            <person name="Arning N."/>
            <person name="Bitard-Feildel T."/>
            <person name="Chao H."/>
            <person name="Childers C.P."/>
            <person name="Dinh H."/>
            <person name="Doddapaneni H."/>
            <person name="Dugan S."/>
            <person name="Gowin J."/>
            <person name="Greiner C."/>
            <person name="Han Y."/>
            <person name="Hu H."/>
            <person name="Hughes D.S.T."/>
            <person name="Huylmans A.-K."/>
            <person name="Kemena C."/>
            <person name="Kremer L.P.M."/>
            <person name="Lee S.L."/>
            <person name="Lopez-Ezquerra A."/>
            <person name="Mallet L."/>
            <person name="Monroy-Kuhn J.M."/>
            <person name="Moser A."/>
            <person name="Murali S.C."/>
            <person name="Muzny D.M."/>
            <person name="Otani S."/>
            <person name="Piulachs M.-D."/>
            <person name="Poelchau M."/>
            <person name="Qu J."/>
            <person name="Schaub F."/>
            <person name="Wada-Katsumata A."/>
            <person name="Worley K.C."/>
            <person name="Xie Q."/>
            <person name="Ylla G."/>
            <person name="Poulsen M."/>
            <person name="Gibbs R.A."/>
            <person name="Schal C."/>
            <person name="Richards S."/>
            <person name="Belles X."/>
            <person name="Korb J."/>
            <person name="Bornberg-Bauer E."/>
        </authorList>
    </citation>
    <scope>NUCLEOTIDE SEQUENCE [LARGE SCALE GENOMIC DNA]</scope>
    <source>
        <tissue evidence="1">Whole body</tissue>
    </source>
</reference>
<proteinExistence type="predicted"/>
<dbReference type="PANTHER" id="PTHR47027">
    <property type="entry name" value="REVERSE TRANSCRIPTASE DOMAIN-CONTAINING PROTEIN"/>
    <property type="match status" value="1"/>
</dbReference>
<dbReference type="EMBL" id="NEVH01026394">
    <property type="protein sequence ID" value="PNF14259.1"/>
    <property type="molecule type" value="Genomic_DNA"/>
</dbReference>
<sequence>MNLQINQNKTKYIPVTKKDCANGPTYIEIGSYKFEVVCSFTYLGSEVNCKNDISDEIKKHVLAANKCLHGLRKHLKSQLIPRKTKTIMNKVLIRSVLSYASETWPLSRSDERLLSIFERRILKYIFGPVEVNGIWRKRYNHGLYKLFNEPDIIGFIKVKRLEWAGHTIRARENRTIKKMLNTKPEGNRKVGRPRLRWKNVCGRI</sequence>
<accession>A0A2J7PD54</accession>
<name>A0A2J7PD54_9NEOP</name>
<evidence type="ECO:0000313" key="2">
    <source>
        <dbReference type="Proteomes" id="UP000235965"/>
    </source>
</evidence>
<dbReference type="Proteomes" id="UP000235965">
    <property type="component" value="Unassembled WGS sequence"/>
</dbReference>
<comment type="caution">
    <text evidence="1">The sequence shown here is derived from an EMBL/GenBank/DDBJ whole genome shotgun (WGS) entry which is preliminary data.</text>
</comment>
<dbReference type="PANTHER" id="PTHR47027:SF20">
    <property type="entry name" value="REVERSE TRANSCRIPTASE-LIKE PROTEIN WITH RNA-DIRECTED DNA POLYMERASE DOMAIN"/>
    <property type="match status" value="1"/>
</dbReference>
<keyword evidence="2" id="KW-1185">Reference proteome</keyword>
<gene>
    <name evidence="1" type="ORF">B7P43_G12203</name>
</gene>
<protein>
    <recommendedName>
        <fullName evidence="3">Reverse transcriptase domain-containing protein</fullName>
    </recommendedName>
</protein>
<dbReference type="InParanoid" id="A0A2J7PD54"/>